<name>A0A4U5PG65_STECR</name>
<reference evidence="1 2" key="2">
    <citation type="journal article" date="2019" name="G3 (Bethesda)">
        <title>Hybrid Assembly of the Genome of the Entomopathogenic Nematode Steinernema carpocapsae Identifies the X-Chromosome.</title>
        <authorList>
            <person name="Serra L."/>
            <person name="Macchietto M."/>
            <person name="Macias-Munoz A."/>
            <person name="McGill C.J."/>
            <person name="Rodriguez I.M."/>
            <person name="Rodriguez B."/>
            <person name="Murad R."/>
            <person name="Mortazavi A."/>
        </authorList>
    </citation>
    <scope>NUCLEOTIDE SEQUENCE [LARGE SCALE GENOMIC DNA]</scope>
    <source>
        <strain evidence="1 2">ALL</strain>
    </source>
</reference>
<dbReference type="AlphaFoldDB" id="A0A4U5PG65"/>
<keyword evidence="2" id="KW-1185">Reference proteome</keyword>
<reference evidence="1 2" key="1">
    <citation type="journal article" date="2015" name="Genome Biol.">
        <title>Comparative genomics of Steinernema reveals deeply conserved gene regulatory networks.</title>
        <authorList>
            <person name="Dillman A.R."/>
            <person name="Macchietto M."/>
            <person name="Porter C.F."/>
            <person name="Rogers A."/>
            <person name="Williams B."/>
            <person name="Antoshechkin I."/>
            <person name="Lee M.M."/>
            <person name="Goodwin Z."/>
            <person name="Lu X."/>
            <person name="Lewis E.E."/>
            <person name="Goodrich-Blair H."/>
            <person name="Stock S.P."/>
            <person name="Adams B.J."/>
            <person name="Sternberg P.W."/>
            <person name="Mortazavi A."/>
        </authorList>
    </citation>
    <scope>NUCLEOTIDE SEQUENCE [LARGE SCALE GENOMIC DNA]</scope>
    <source>
        <strain evidence="1 2">ALL</strain>
    </source>
</reference>
<accession>A0A4U5PG65</accession>
<dbReference type="OrthoDB" id="6093641at2759"/>
<sequence length="78" mass="8751">MRHKRFYAGLEVTQAAPTLSHRPHSLSQVKRAFDSLTGSGFSEFDKLAFDSFMGFGFTGMDKRGFHDLARIVLKALTL</sequence>
<comment type="caution">
    <text evidence="1">The sequence shown here is derived from an EMBL/GenBank/DDBJ whole genome shotgun (WGS) entry which is preliminary data.</text>
</comment>
<evidence type="ECO:0000313" key="1">
    <source>
        <dbReference type="EMBL" id="TKR95366.1"/>
    </source>
</evidence>
<dbReference type="Proteomes" id="UP000298663">
    <property type="component" value="Unassembled WGS sequence"/>
</dbReference>
<proteinExistence type="predicted"/>
<organism evidence="1 2">
    <name type="scientific">Steinernema carpocapsae</name>
    <name type="common">Entomopathogenic nematode</name>
    <dbReference type="NCBI Taxonomy" id="34508"/>
    <lineage>
        <taxon>Eukaryota</taxon>
        <taxon>Metazoa</taxon>
        <taxon>Ecdysozoa</taxon>
        <taxon>Nematoda</taxon>
        <taxon>Chromadorea</taxon>
        <taxon>Rhabditida</taxon>
        <taxon>Tylenchina</taxon>
        <taxon>Panagrolaimomorpha</taxon>
        <taxon>Strongyloidoidea</taxon>
        <taxon>Steinernematidae</taxon>
        <taxon>Steinernema</taxon>
    </lineage>
</organism>
<evidence type="ECO:0000313" key="2">
    <source>
        <dbReference type="Proteomes" id="UP000298663"/>
    </source>
</evidence>
<dbReference type="EMBL" id="AZBU02000002">
    <property type="protein sequence ID" value="TKR95366.1"/>
    <property type="molecule type" value="Genomic_DNA"/>
</dbReference>
<gene>
    <name evidence="1" type="ORF">L596_009545</name>
</gene>
<protein>
    <submittedName>
        <fullName evidence="1">Uncharacterized protein</fullName>
    </submittedName>
</protein>